<sequence>LQLALTWQRMPWTAAALGSGEEAEQKPSGSGKLVTNEARLVEAMCLVSSRIIHGDPLTERKSTFQAHLASVTSADQAKAVVAVLIQNRKIAAATHNMVAYRVHLGNGVWAQDCDDDGETAAGSRMLHLLQTVDAEDVVVVVSRWYGGIKLGPDRFKLINNCARQLLDLHGYVKSSNDKGERSKSTVPKSSRKQRK</sequence>
<dbReference type="GO" id="GO:0006446">
    <property type="term" value="P:regulation of translational initiation"/>
    <property type="evidence" value="ECO:0007669"/>
    <property type="project" value="TreeGrafter"/>
</dbReference>
<proteinExistence type="inferred from homology"/>
<dbReference type="AlphaFoldDB" id="A0AAE0FNU1"/>
<dbReference type="InterPro" id="IPR001498">
    <property type="entry name" value="Impact_N"/>
</dbReference>
<dbReference type="EMBL" id="LGRX02015662">
    <property type="protein sequence ID" value="KAK3263168.1"/>
    <property type="molecule type" value="Genomic_DNA"/>
</dbReference>
<evidence type="ECO:0000256" key="1">
    <source>
        <dbReference type="ARBA" id="ARBA00007665"/>
    </source>
</evidence>
<comment type="similarity">
    <text evidence="1">Belongs to the IMPACT family.</text>
</comment>
<evidence type="ECO:0000313" key="5">
    <source>
        <dbReference type="Proteomes" id="UP001190700"/>
    </source>
</evidence>
<accession>A0AAE0FNU1</accession>
<evidence type="ECO:0000256" key="2">
    <source>
        <dbReference type="SAM" id="MobiDB-lite"/>
    </source>
</evidence>
<protein>
    <recommendedName>
        <fullName evidence="3">Impact N-terminal domain-containing protein</fullName>
    </recommendedName>
</protein>
<feature type="domain" description="Impact N-terminal" evidence="3">
    <location>
        <begin position="60"/>
        <end position="166"/>
    </location>
</feature>
<dbReference type="InterPro" id="IPR020568">
    <property type="entry name" value="Ribosomal_Su5_D2-typ_SF"/>
</dbReference>
<dbReference type="Pfam" id="PF01205">
    <property type="entry name" value="Impact_N"/>
    <property type="match status" value="1"/>
</dbReference>
<organism evidence="4 5">
    <name type="scientific">Cymbomonas tetramitiformis</name>
    <dbReference type="NCBI Taxonomy" id="36881"/>
    <lineage>
        <taxon>Eukaryota</taxon>
        <taxon>Viridiplantae</taxon>
        <taxon>Chlorophyta</taxon>
        <taxon>Pyramimonadophyceae</taxon>
        <taxon>Pyramimonadales</taxon>
        <taxon>Pyramimonadaceae</taxon>
        <taxon>Cymbomonas</taxon>
    </lineage>
</organism>
<dbReference type="GO" id="GO:0140469">
    <property type="term" value="P:GCN2-mediated signaling"/>
    <property type="evidence" value="ECO:0007669"/>
    <property type="project" value="TreeGrafter"/>
</dbReference>
<feature type="non-terminal residue" evidence="4">
    <location>
        <position position="1"/>
    </location>
</feature>
<dbReference type="InterPro" id="IPR036956">
    <property type="entry name" value="Impact_N_sf"/>
</dbReference>
<name>A0AAE0FNU1_9CHLO</name>
<keyword evidence="5" id="KW-1185">Reference proteome</keyword>
<dbReference type="Proteomes" id="UP001190700">
    <property type="component" value="Unassembled WGS sequence"/>
</dbReference>
<reference evidence="4 5" key="1">
    <citation type="journal article" date="2015" name="Genome Biol. Evol.">
        <title>Comparative Genomics of a Bacterivorous Green Alga Reveals Evolutionary Causalities and Consequences of Phago-Mixotrophic Mode of Nutrition.</title>
        <authorList>
            <person name="Burns J.A."/>
            <person name="Paasch A."/>
            <person name="Narechania A."/>
            <person name="Kim E."/>
        </authorList>
    </citation>
    <scope>NUCLEOTIDE SEQUENCE [LARGE SCALE GENOMIC DNA]</scope>
    <source>
        <strain evidence="4 5">PLY_AMNH</strain>
    </source>
</reference>
<dbReference type="SUPFAM" id="SSF54211">
    <property type="entry name" value="Ribosomal protein S5 domain 2-like"/>
    <property type="match status" value="1"/>
</dbReference>
<dbReference type="PANTHER" id="PTHR16301:SF25">
    <property type="entry name" value="PROTEIN IMPACT"/>
    <property type="match status" value="1"/>
</dbReference>
<evidence type="ECO:0000259" key="3">
    <source>
        <dbReference type="Pfam" id="PF01205"/>
    </source>
</evidence>
<dbReference type="GO" id="GO:0005737">
    <property type="term" value="C:cytoplasm"/>
    <property type="evidence" value="ECO:0007669"/>
    <property type="project" value="TreeGrafter"/>
</dbReference>
<comment type="caution">
    <text evidence="4">The sequence shown here is derived from an EMBL/GenBank/DDBJ whole genome shotgun (WGS) entry which is preliminary data.</text>
</comment>
<evidence type="ECO:0000313" key="4">
    <source>
        <dbReference type="EMBL" id="KAK3263168.1"/>
    </source>
</evidence>
<dbReference type="PANTHER" id="PTHR16301">
    <property type="entry name" value="IMPACT-RELATED"/>
    <property type="match status" value="1"/>
</dbReference>
<gene>
    <name evidence="4" type="ORF">CYMTET_28012</name>
</gene>
<feature type="region of interest" description="Disordered" evidence="2">
    <location>
        <begin position="175"/>
        <end position="195"/>
    </location>
</feature>
<dbReference type="Gene3D" id="3.30.230.30">
    <property type="entry name" value="Impact, N-terminal domain"/>
    <property type="match status" value="1"/>
</dbReference>
<dbReference type="InterPro" id="IPR023582">
    <property type="entry name" value="Impact"/>
</dbReference>